<accession>A0A8T1UBI3</accession>
<evidence type="ECO:0000313" key="2">
    <source>
        <dbReference type="EMBL" id="KAG6959303.1"/>
    </source>
</evidence>
<name>A0A8T1UBI3_9STRA</name>
<comment type="caution">
    <text evidence="2">The sequence shown here is derived from an EMBL/GenBank/DDBJ whole genome shotgun (WGS) entry which is preliminary data.</text>
</comment>
<evidence type="ECO:0000259" key="1">
    <source>
        <dbReference type="Pfam" id="PF11919"/>
    </source>
</evidence>
<organism evidence="2 3">
    <name type="scientific">Phytophthora cactorum</name>
    <dbReference type="NCBI Taxonomy" id="29920"/>
    <lineage>
        <taxon>Eukaryota</taxon>
        <taxon>Sar</taxon>
        <taxon>Stramenopiles</taxon>
        <taxon>Oomycota</taxon>
        <taxon>Peronosporomycetes</taxon>
        <taxon>Peronosporales</taxon>
        <taxon>Peronosporaceae</taxon>
        <taxon>Phytophthora</taxon>
    </lineage>
</organism>
<dbReference type="VEuPathDB" id="FungiDB:PC110_g12474"/>
<feature type="domain" description="Proteasome activator complex subunit 4 C-terminal" evidence="1">
    <location>
        <begin position="132"/>
        <end position="163"/>
    </location>
</feature>
<dbReference type="OrthoDB" id="17907at2759"/>
<evidence type="ECO:0000313" key="3">
    <source>
        <dbReference type="Proteomes" id="UP000688947"/>
    </source>
</evidence>
<dbReference type="EMBL" id="JAENGZ010000443">
    <property type="protein sequence ID" value="KAG6959303.1"/>
    <property type="molecule type" value="Genomic_DNA"/>
</dbReference>
<proteinExistence type="predicted"/>
<dbReference type="Pfam" id="PF11919">
    <property type="entry name" value="PSME4_C"/>
    <property type="match status" value="1"/>
</dbReference>
<dbReference type="InterPro" id="IPR021843">
    <property type="entry name" value="PSME4_C"/>
</dbReference>
<sequence>MSLLKVQNALRVDQSVKFCKRLKVWSGGTGKRERALISDAKMLLLAQNEIGQIVGRRLPRSENHDEAQELLQHLKNSISETDSQYVTSDKANAIRNLVSKEISAAANSNGKGPPSEKLKKIQDRVESLEAAMTESVLCLSAIILAFPHDVPAFVPPIIEELDQFLYMK</sequence>
<reference evidence="2" key="1">
    <citation type="submission" date="2021-01" db="EMBL/GenBank/DDBJ databases">
        <title>Phytophthora aleatoria, a newly-described species from Pinus radiata is distinct from Phytophthora cactorum isolates based on comparative genomics.</title>
        <authorList>
            <person name="Mcdougal R."/>
            <person name="Panda P."/>
            <person name="Williams N."/>
            <person name="Studholme D.J."/>
        </authorList>
    </citation>
    <scope>NUCLEOTIDE SEQUENCE</scope>
    <source>
        <strain evidence="2">NZFS 3830</strain>
    </source>
</reference>
<protein>
    <recommendedName>
        <fullName evidence="1">Proteasome activator complex subunit 4 C-terminal domain-containing protein</fullName>
    </recommendedName>
</protein>
<dbReference type="AlphaFoldDB" id="A0A8T1UBI3"/>
<dbReference type="Proteomes" id="UP000688947">
    <property type="component" value="Unassembled WGS sequence"/>
</dbReference>
<gene>
    <name evidence="2" type="ORF">JG687_00008887</name>
</gene>